<name>A0A8H3DKX4_9AGAM</name>
<dbReference type="InterPro" id="IPR022057">
    <property type="entry name" value="Chs7"/>
</dbReference>
<dbReference type="GO" id="GO:0005789">
    <property type="term" value="C:endoplasmic reticulum membrane"/>
    <property type="evidence" value="ECO:0007669"/>
    <property type="project" value="TreeGrafter"/>
</dbReference>
<accession>A0A8H3DKX4</accession>
<dbReference type="GO" id="GO:0051082">
    <property type="term" value="F:unfolded protein binding"/>
    <property type="evidence" value="ECO:0007669"/>
    <property type="project" value="TreeGrafter"/>
</dbReference>
<dbReference type="GO" id="GO:0006457">
    <property type="term" value="P:protein folding"/>
    <property type="evidence" value="ECO:0007669"/>
    <property type="project" value="TreeGrafter"/>
</dbReference>
<gene>
    <name evidence="2" type="ORF">RDB_LOCUS133828</name>
</gene>
<dbReference type="Proteomes" id="UP000663850">
    <property type="component" value="Unassembled WGS sequence"/>
</dbReference>
<reference evidence="2" key="1">
    <citation type="submission" date="2021-01" db="EMBL/GenBank/DDBJ databases">
        <authorList>
            <person name="Kaushik A."/>
        </authorList>
    </citation>
    <scope>NUCLEOTIDE SEQUENCE</scope>
    <source>
        <strain evidence="2">Type strain: AG8-Rh-89/</strain>
    </source>
</reference>
<keyword evidence="1" id="KW-0472">Membrane</keyword>
<evidence type="ECO:0000313" key="3">
    <source>
        <dbReference type="Proteomes" id="UP000663850"/>
    </source>
</evidence>
<sequence>MSLPPFGAFRPLCRSVPSYPICNLFTRQLFTDHREILDQYGFNQDVSGVGVNPQCAIPQATAGAGAGQNGGGGSGLGNIANILACGLSMVLVIFLIARCSRRKAAVGRVELRAFLVLYLLTLPFQLLDTGALLKQGTTHLSVLTAIHMGLIATTFWMMLANAIVATQVVEDGTMSSLVPFYAFSLFFFAGTTYVSLDTAFTWTDAFRLGTGGASGQPIENLTNIPLFVLTSVWPAAAAFFYFMIMSYVVLGVLREMRPFFYYFGAAFLFVLSQLGYFLLSKIVCRGTSAKLDASFAATILEASPIRTAAVGMLYLAWRSITEESWDEPW</sequence>
<dbReference type="EMBL" id="CAJMWZ010007036">
    <property type="protein sequence ID" value="CAE6532355.1"/>
    <property type="molecule type" value="Genomic_DNA"/>
</dbReference>
<proteinExistence type="predicted"/>
<feature type="transmembrane region" description="Helical" evidence="1">
    <location>
        <begin position="232"/>
        <end position="253"/>
    </location>
</feature>
<dbReference type="PANTHER" id="PTHR35329">
    <property type="entry name" value="CHITIN SYNTHASE EXPORT CHAPERONE"/>
    <property type="match status" value="1"/>
</dbReference>
<protein>
    <recommendedName>
        <fullName evidence="4">Chitin synthase export chaperone</fullName>
    </recommendedName>
</protein>
<organism evidence="2 3">
    <name type="scientific">Rhizoctonia solani</name>
    <dbReference type="NCBI Taxonomy" id="456999"/>
    <lineage>
        <taxon>Eukaryota</taxon>
        <taxon>Fungi</taxon>
        <taxon>Dikarya</taxon>
        <taxon>Basidiomycota</taxon>
        <taxon>Agaricomycotina</taxon>
        <taxon>Agaricomycetes</taxon>
        <taxon>Cantharellales</taxon>
        <taxon>Ceratobasidiaceae</taxon>
        <taxon>Rhizoctonia</taxon>
    </lineage>
</organism>
<feature type="transmembrane region" description="Helical" evidence="1">
    <location>
        <begin position="177"/>
        <end position="196"/>
    </location>
</feature>
<evidence type="ECO:0000313" key="2">
    <source>
        <dbReference type="EMBL" id="CAE6532355.1"/>
    </source>
</evidence>
<keyword evidence="1" id="KW-0812">Transmembrane</keyword>
<feature type="transmembrane region" description="Helical" evidence="1">
    <location>
        <begin position="139"/>
        <end position="165"/>
    </location>
</feature>
<dbReference type="PANTHER" id="PTHR35329:SF1">
    <property type="entry name" value="CHITIN SYNTHASE EXPORT CHAPERONE"/>
    <property type="match status" value="1"/>
</dbReference>
<feature type="transmembrane region" description="Helical" evidence="1">
    <location>
        <begin position="109"/>
        <end position="127"/>
    </location>
</feature>
<dbReference type="Pfam" id="PF12271">
    <property type="entry name" value="Chs7"/>
    <property type="match status" value="1"/>
</dbReference>
<evidence type="ECO:0008006" key="4">
    <source>
        <dbReference type="Google" id="ProtNLM"/>
    </source>
</evidence>
<keyword evidence="1" id="KW-1133">Transmembrane helix</keyword>
<dbReference type="AlphaFoldDB" id="A0A8H3DKX4"/>
<feature type="transmembrane region" description="Helical" evidence="1">
    <location>
        <begin position="79"/>
        <end position="97"/>
    </location>
</feature>
<feature type="transmembrane region" description="Helical" evidence="1">
    <location>
        <begin position="260"/>
        <end position="279"/>
    </location>
</feature>
<evidence type="ECO:0000256" key="1">
    <source>
        <dbReference type="SAM" id="Phobius"/>
    </source>
</evidence>
<comment type="caution">
    <text evidence="2">The sequence shown here is derived from an EMBL/GenBank/DDBJ whole genome shotgun (WGS) entry which is preliminary data.</text>
</comment>